<dbReference type="Gene3D" id="3.90.1580.10">
    <property type="entry name" value="paralog of FGE (formylglycine-generating enzyme)"/>
    <property type="match status" value="1"/>
</dbReference>
<dbReference type="PANTHER" id="PTHR23150">
    <property type="entry name" value="SULFATASE MODIFYING FACTOR 1, 2"/>
    <property type="match status" value="1"/>
</dbReference>
<organism evidence="2 3">
    <name type="scientific">Nitrospira defluvii</name>
    <dbReference type="NCBI Taxonomy" id="330214"/>
    <lineage>
        <taxon>Bacteria</taxon>
        <taxon>Pseudomonadati</taxon>
        <taxon>Nitrospirota</taxon>
        <taxon>Nitrospiria</taxon>
        <taxon>Nitrospirales</taxon>
        <taxon>Nitrospiraceae</taxon>
        <taxon>Nitrospira</taxon>
    </lineage>
</organism>
<dbReference type="EMBL" id="CAJNBJ010000016">
    <property type="protein sequence ID" value="CAE6748282.1"/>
    <property type="molecule type" value="Genomic_DNA"/>
</dbReference>
<dbReference type="PANTHER" id="PTHR23150:SF19">
    <property type="entry name" value="FORMYLGLYCINE-GENERATING ENZYME"/>
    <property type="match status" value="1"/>
</dbReference>
<evidence type="ECO:0000259" key="1">
    <source>
        <dbReference type="Pfam" id="PF03781"/>
    </source>
</evidence>
<dbReference type="Pfam" id="PF03781">
    <property type="entry name" value="FGE-sulfatase"/>
    <property type="match status" value="1"/>
</dbReference>
<dbReference type="InterPro" id="IPR016187">
    <property type="entry name" value="CTDL_fold"/>
</dbReference>
<proteinExistence type="predicted"/>
<gene>
    <name evidence="2" type="ORF">NSPZN2_30043</name>
</gene>
<reference evidence="2 3" key="1">
    <citation type="submission" date="2021-02" db="EMBL/GenBank/DDBJ databases">
        <authorList>
            <person name="Han P."/>
        </authorList>
    </citation>
    <scope>NUCLEOTIDE SEQUENCE [LARGE SCALE GENOMIC DNA]</scope>
    <source>
        <strain evidence="2">Candidatus Nitrospira sp. ZN2</strain>
    </source>
</reference>
<protein>
    <submittedName>
        <fullName evidence="2">FGE-sulfatase domain-containing protein</fullName>
    </submittedName>
</protein>
<dbReference type="InterPro" id="IPR042095">
    <property type="entry name" value="SUMF_sf"/>
</dbReference>
<dbReference type="SUPFAM" id="SSF56436">
    <property type="entry name" value="C-type lectin-like"/>
    <property type="match status" value="1"/>
</dbReference>
<feature type="domain" description="Sulfatase-modifying factor enzyme-like" evidence="1">
    <location>
        <begin position="64"/>
        <end position="306"/>
    </location>
</feature>
<dbReference type="InterPro" id="IPR051043">
    <property type="entry name" value="Sulfatase_Mod_Factor_Kinase"/>
</dbReference>
<accession>A0ABM8RE72</accession>
<keyword evidence="3" id="KW-1185">Reference proteome</keyword>
<name>A0ABM8RE72_9BACT</name>
<comment type="caution">
    <text evidence="2">The sequence shown here is derived from an EMBL/GenBank/DDBJ whole genome shotgun (WGS) entry which is preliminary data.</text>
</comment>
<evidence type="ECO:0000313" key="2">
    <source>
        <dbReference type="EMBL" id="CAE6748282.1"/>
    </source>
</evidence>
<dbReference type="InterPro" id="IPR005532">
    <property type="entry name" value="SUMF_dom"/>
</dbReference>
<dbReference type="Proteomes" id="UP000675880">
    <property type="component" value="Unassembled WGS sequence"/>
</dbReference>
<evidence type="ECO:0000313" key="3">
    <source>
        <dbReference type="Proteomes" id="UP000675880"/>
    </source>
</evidence>
<sequence>MPAPVRLTGVTVIPRCLNLLLLTFALAWLHPDFSFAARNSTPPPTQELAKHLTSIAKITIASPTIRIPEGPFLLGSMRVDDDPYGMGTQFDDTELPQHRVWLDAYEIDRDEVSLSEYLIYLQSRKLHPSKELQHLIWHVITVHSVSDETLAQWPALYVTWKEADGLCRSQGKRLPTEAEWEKAARGPDGNRFPWGDTLPDSSLAMFGQHHVHEIPILAPVSSGEAGKSYYGVHHMAGNVAEWVNDWFGFDYYAYMPKRNPPGPTSGRYKSLRGGSWKSRPIMLRTATRSGAPADQRSATVGFRCAKSATAASAP</sequence>